<feature type="compositionally biased region" description="Basic residues" evidence="1">
    <location>
        <begin position="1"/>
        <end position="17"/>
    </location>
</feature>
<feature type="non-terminal residue" evidence="2">
    <location>
        <position position="1"/>
    </location>
</feature>
<gene>
    <name evidence="2" type="ORF">AVDCRST_MAG21-1457</name>
</gene>
<feature type="compositionally biased region" description="Basic residues" evidence="1">
    <location>
        <begin position="303"/>
        <end position="314"/>
    </location>
</feature>
<proteinExistence type="predicted"/>
<reference evidence="2" key="1">
    <citation type="submission" date="2020-02" db="EMBL/GenBank/DDBJ databases">
        <authorList>
            <person name="Meier V. D."/>
        </authorList>
    </citation>
    <scope>NUCLEOTIDE SEQUENCE</scope>
    <source>
        <strain evidence="2">AVDCRST_MAG21</strain>
    </source>
</reference>
<evidence type="ECO:0000313" key="2">
    <source>
        <dbReference type="EMBL" id="CAA9380261.1"/>
    </source>
</evidence>
<feature type="region of interest" description="Disordered" evidence="1">
    <location>
        <begin position="303"/>
        <end position="336"/>
    </location>
</feature>
<dbReference type="AlphaFoldDB" id="A0A6J4N7Y8"/>
<feature type="compositionally biased region" description="Basic residues" evidence="1">
    <location>
        <begin position="46"/>
        <end position="81"/>
    </location>
</feature>
<dbReference type="GO" id="GO:0003978">
    <property type="term" value="F:UDP-glucose 4-epimerase activity"/>
    <property type="evidence" value="ECO:0007669"/>
    <property type="project" value="UniProtKB-EC"/>
</dbReference>
<organism evidence="2">
    <name type="scientific">uncultured Nocardioidaceae bacterium</name>
    <dbReference type="NCBI Taxonomy" id="253824"/>
    <lineage>
        <taxon>Bacteria</taxon>
        <taxon>Bacillati</taxon>
        <taxon>Actinomycetota</taxon>
        <taxon>Actinomycetes</taxon>
        <taxon>Propionibacteriales</taxon>
        <taxon>Nocardioidaceae</taxon>
        <taxon>environmental samples</taxon>
    </lineage>
</organism>
<feature type="compositionally biased region" description="Low complexity" evidence="1">
    <location>
        <begin position="183"/>
        <end position="207"/>
    </location>
</feature>
<keyword evidence="2" id="KW-0413">Isomerase</keyword>
<evidence type="ECO:0000256" key="1">
    <source>
        <dbReference type="SAM" id="MobiDB-lite"/>
    </source>
</evidence>
<name>A0A6J4N7Y8_9ACTN</name>
<dbReference type="EMBL" id="CADCUL010000143">
    <property type="protein sequence ID" value="CAA9380261.1"/>
    <property type="molecule type" value="Genomic_DNA"/>
</dbReference>
<accession>A0A6J4N7Y8</accession>
<feature type="non-terminal residue" evidence="2">
    <location>
        <position position="336"/>
    </location>
</feature>
<dbReference type="EC" id="5.1.3.2" evidence="2"/>
<protein>
    <submittedName>
        <fullName evidence="2">UDP-glucose 4-epimerase</fullName>
        <ecNumber evidence="2">5.1.3.2</ecNumber>
    </submittedName>
</protein>
<feature type="region of interest" description="Disordered" evidence="1">
    <location>
        <begin position="1"/>
        <end position="81"/>
    </location>
</feature>
<sequence length="336" mass="37347">GTSRSGHRGRPRPRVRVRAALGRRPDRRQGGRRRPAVAAARDHRRDVRARRHPHSRARPGPRRSGRGHRRAPQRRGAARTRRCSLLAEGVERHRHHAAARGVPASPWCRKAGGEVDHRGLRRLASRPGSVHRRHRAAAHAIGRLRQGLRGGGGLSAWLLPSPPRRRRDHLPHGEPAVDPVGHPDGSLLPAAGAADGAGLRPAAAVPARGRRVRGAAPGDRAGAHGHLQRRRRRHHAAVAGRTPHRHAEHRGALLRLLRCRRQARPRGRIRRPRRRAPADIRTRGGHHRAAHRLRLPAGLVDRRHARRLRTRTRTRPADQGHRTRGRRLAGGSSPCL</sequence>
<feature type="region of interest" description="Disordered" evidence="1">
    <location>
        <begin position="158"/>
        <end position="249"/>
    </location>
</feature>
<feature type="compositionally biased region" description="Basic residues" evidence="1">
    <location>
        <begin position="226"/>
        <end position="248"/>
    </location>
</feature>